<dbReference type="EMBL" id="JAAECE010000003">
    <property type="protein sequence ID" value="KAF1803841.1"/>
    <property type="molecule type" value="Genomic_DNA"/>
</dbReference>
<dbReference type="GO" id="GO:0006289">
    <property type="term" value="P:nucleotide-excision repair"/>
    <property type="evidence" value="ECO:0007669"/>
    <property type="project" value="TreeGrafter"/>
</dbReference>
<dbReference type="PANTHER" id="PTHR45626:SF12">
    <property type="entry name" value="DNA REPAIR PROTEIN RAD16"/>
    <property type="match status" value="1"/>
</dbReference>
<evidence type="ECO:0000313" key="4">
    <source>
        <dbReference type="EMBL" id="KAF1803841.1"/>
    </source>
</evidence>
<comment type="caution">
    <text evidence="4">The sequence shown here is derived from an EMBL/GenBank/DDBJ whole genome shotgun (WGS) entry which is preliminary data.</text>
</comment>
<dbReference type="GO" id="GO:0016787">
    <property type="term" value="F:hydrolase activity"/>
    <property type="evidence" value="ECO:0007669"/>
    <property type="project" value="UniProtKB-KW"/>
</dbReference>
<accession>A0A8H4BKR5</accession>
<keyword evidence="3" id="KW-0067">ATP-binding</keyword>
<sequence>AMDRIHRLGQHRPIKITRLIIENSIESRIVQLQEKKTALVESTVGKNSNALDKLSVEDLRFLFVM</sequence>
<evidence type="ECO:0000256" key="2">
    <source>
        <dbReference type="ARBA" id="ARBA00022801"/>
    </source>
</evidence>
<dbReference type="Gene3D" id="3.40.50.300">
    <property type="entry name" value="P-loop containing nucleotide triphosphate hydrolases"/>
    <property type="match status" value="1"/>
</dbReference>
<dbReference type="GO" id="GO:0008094">
    <property type="term" value="F:ATP-dependent activity, acting on DNA"/>
    <property type="evidence" value="ECO:0007669"/>
    <property type="project" value="TreeGrafter"/>
</dbReference>
<dbReference type="PANTHER" id="PTHR45626">
    <property type="entry name" value="TRANSCRIPTION TERMINATION FACTOR 2-RELATED"/>
    <property type="match status" value="1"/>
</dbReference>
<dbReference type="Proteomes" id="UP000469890">
    <property type="component" value="Unassembled WGS sequence"/>
</dbReference>
<feature type="non-terminal residue" evidence="4">
    <location>
        <position position="1"/>
    </location>
</feature>
<proteinExistence type="predicted"/>
<name>A0A8H4BKR5_MUCCL</name>
<keyword evidence="1" id="KW-0547">Nucleotide-binding</keyword>
<dbReference type="SUPFAM" id="SSF52540">
    <property type="entry name" value="P-loop containing nucleoside triphosphate hydrolases"/>
    <property type="match status" value="1"/>
</dbReference>
<dbReference type="AlphaFoldDB" id="A0A8H4BKR5"/>
<organism evidence="4 5">
    <name type="scientific">Mucor circinelloides f. lusitanicus</name>
    <name type="common">Mucor racemosus var. lusitanicus</name>
    <dbReference type="NCBI Taxonomy" id="29924"/>
    <lineage>
        <taxon>Eukaryota</taxon>
        <taxon>Fungi</taxon>
        <taxon>Fungi incertae sedis</taxon>
        <taxon>Mucoromycota</taxon>
        <taxon>Mucoromycotina</taxon>
        <taxon>Mucoromycetes</taxon>
        <taxon>Mucorales</taxon>
        <taxon>Mucorineae</taxon>
        <taxon>Mucoraceae</taxon>
        <taxon>Mucor</taxon>
    </lineage>
</organism>
<dbReference type="GO" id="GO:0005524">
    <property type="term" value="F:ATP binding"/>
    <property type="evidence" value="ECO:0007669"/>
    <property type="project" value="UniProtKB-KW"/>
</dbReference>
<protein>
    <recommendedName>
        <fullName evidence="6">Helicase C-terminal domain-containing protein</fullName>
    </recommendedName>
</protein>
<dbReference type="GO" id="GO:0005634">
    <property type="term" value="C:nucleus"/>
    <property type="evidence" value="ECO:0007669"/>
    <property type="project" value="TreeGrafter"/>
</dbReference>
<evidence type="ECO:0000256" key="1">
    <source>
        <dbReference type="ARBA" id="ARBA00022741"/>
    </source>
</evidence>
<keyword evidence="2" id="KW-0378">Hydrolase</keyword>
<evidence type="ECO:0008006" key="6">
    <source>
        <dbReference type="Google" id="ProtNLM"/>
    </source>
</evidence>
<evidence type="ECO:0000313" key="5">
    <source>
        <dbReference type="Proteomes" id="UP000469890"/>
    </source>
</evidence>
<gene>
    <name evidence="4" type="ORF">FB192DRAFT_1277957</name>
</gene>
<dbReference type="InterPro" id="IPR050628">
    <property type="entry name" value="SNF2_RAD54_helicase_TF"/>
</dbReference>
<evidence type="ECO:0000256" key="3">
    <source>
        <dbReference type="ARBA" id="ARBA00022840"/>
    </source>
</evidence>
<dbReference type="InterPro" id="IPR027417">
    <property type="entry name" value="P-loop_NTPase"/>
</dbReference>
<reference evidence="4 5" key="1">
    <citation type="submission" date="2019-09" db="EMBL/GenBank/DDBJ databases">
        <authorList>
            <consortium name="DOE Joint Genome Institute"/>
            <person name="Mondo S.J."/>
            <person name="Navarro-Mendoza M.I."/>
            <person name="Perez-Arques C."/>
            <person name="Panchal S."/>
            <person name="Nicolas F.E."/>
            <person name="Ganguly P."/>
            <person name="Pangilinan J."/>
            <person name="Grigoriev I."/>
            <person name="Heitman J."/>
            <person name="Sanya K."/>
            <person name="Garre V."/>
        </authorList>
    </citation>
    <scope>NUCLEOTIDE SEQUENCE [LARGE SCALE GENOMIC DNA]</scope>
    <source>
        <strain evidence="4 5">MU402</strain>
    </source>
</reference>